<evidence type="ECO:0000313" key="1">
    <source>
        <dbReference type="EMBL" id="EDR07208.1"/>
    </source>
</evidence>
<accession>B0DE62</accession>
<evidence type="ECO:0000313" key="2">
    <source>
        <dbReference type="Proteomes" id="UP000001194"/>
    </source>
</evidence>
<dbReference type="GeneID" id="6077818"/>
<dbReference type="RefSeq" id="XP_001882139.1">
    <property type="nucleotide sequence ID" value="XM_001882104.1"/>
</dbReference>
<gene>
    <name evidence="1" type="ORF">LACBIDRAFT_328234</name>
</gene>
<keyword evidence="2" id="KW-1185">Reference proteome</keyword>
<proteinExistence type="predicted"/>
<dbReference type="KEGG" id="lbc:LACBIDRAFT_328234"/>
<name>B0DE62_LACBS</name>
<protein>
    <submittedName>
        <fullName evidence="1">Predicted protein</fullName>
    </submittedName>
</protein>
<reference evidence="1 2" key="1">
    <citation type="journal article" date="2008" name="Nature">
        <title>The genome of Laccaria bicolor provides insights into mycorrhizal symbiosis.</title>
        <authorList>
            <person name="Martin F."/>
            <person name="Aerts A."/>
            <person name="Ahren D."/>
            <person name="Brun A."/>
            <person name="Danchin E.G.J."/>
            <person name="Duchaussoy F."/>
            <person name="Gibon J."/>
            <person name="Kohler A."/>
            <person name="Lindquist E."/>
            <person name="Pereda V."/>
            <person name="Salamov A."/>
            <person name="Shapiro H.J."/>
            <person name="Wuyts J."/>
            <person name="Blaudez D."/>
            <person name="Buee M."/>
            <person name="Brokstein P."/>
            <person name="Canbaeck B."/>
            <person name="Cohen D."/>
            <person name="Courty P.E."/>
            <person name="Coutinho P.M."/>
            <person name="Delaruelle C."/>
            <person name="Detter J.C."/>
            <person name="Deveau A."/>
            <person name="DiFazio S."/>
            <person name="Duplessis S."/>
            <person name="Fraissinet-Tachet L."/>
            <person name="Lucic E."/>
            <person name="Frey-Klett P."/>
            <person name="Fourrey C."/>
            <person name="Feussner I."/>
            <person name="Gay G."/>
            <person name="Grimwood J."/>
            <person name="Hoegger P.J."/>
            <person name="Jain P."/>
            <person name="Kilaru S."/>
            <person name="Labbe J."/>
            <person name="Lin Y.C."/>
            <person name="Legue V."/>
            <person name="Le Tacon F."/>
            <person name="Marmeisse R."/>
            <person name="Melayah D."/>
            <person name="Montanini B."/>
            <person name="Muratet M."/>
            <person name="Nehls U."/>
            <person name="Niculita-Hirzel H."/>
            <person name="Oudot-Le Secq M.P."/>
            <person name="Peter M."/>
            <person name="Quesneville H."/>
            <person name="Rajashekar B."/>
            <person name="Reich M."/>
            <person name="Rouhier N."/>
            <person name="Schmutz J."/>
            <person name="Yin T."/>
            <person name="Chalot M."/>
            <person name="Henrissat B."/>
            <person name="Kuees U."/>
            <person name="Lucas S."/>
            <person name="Van de Peer Y."/>
            <person name="Podila G.K."/>
            <person name="Polle A."/>
            <person name="Pukkila P.J."/>
            <person name="Richardson P.M."/>
            <person name="Rouze P."/>
            <person name="Sanders I.R."/>
            <person name="Stajich J.E."/>
            <person name="Tunlid A."/>
            <person name="Tuskan G."/>
            <person name="Grigoriev I.V."/>
        </authorList>
    </citation>
    <scope>NUCLEOTIDE SEQUENCE [LARGE SCALE GENOMIC DNA]</scope>
    <source>
        <strain evidence="2">S238N-H82 / ATCC MYA-4686</strain>
    </source>
</reference>
<dbReference type="InParanoid" id="B0DE62"/>
<dbReference type="Proteomes" id="UP000001194">
    <property type="component" value="Unassembled WGS sequence"/>
</dbReference>
<dbReference type="AlphaFoldDB" id="B0DE62"/>
<dbReference type="EMBL" id="DS547105">
    <property type="protein sequence ID" value="EDR07208.1"/>
    <property type="molecule type" value="Genomic_DNA"/>
</dbReference>
<sequence>MGRPRLYHTAEEKAEARRTNSKKHYDTYASFLFATSSKDANIHLHVLHRNWVEICRRLRRRYKKKVAAIKEKKLKEIIEGSDDDNEIGAFNLNTIQTTSLYTYAMGKGRQPKISSTIRAPLVVNNSTSSKQGERKKVMETDLVAKRVRKRHEDATAKLFLPSFHAAIREDQVKSFFDRAALIWFLRFPEPEEEVHVHEAFLDDAGYDDHIRREWLKVLKKKLCWLAGVFPKNIQDGPVPEDSLWMVEMNKAAKEIVSSLRTRIDTSGLEGIELCLEDSLAQAKERAAWEAQERLEEENTMLHF</sequence>
<dbReference type="HOGENOM" id="CLU_918513_0_0_1"/>
<organism evidence="2">
    <name type="scientific">Laccaria bicolor (strain S238N-H82 / ATCC MYA-4686)</name>
    <name type="common">Bicoloured deceiver</name>
    <name type="synonym">Laccaria laccata var. bicolor</name>
    <dbReference type="NCBI Taxonomy" id="486041"/>
    <lineage>
        <taxon>Eukaryota</taxon>
        <taxon>Fungi</taxon>
        <taxon>Dikarya</taxon>
        <taxon>Basidiomycota</taxon>
        <taxon>Agaricomycotina</taxon>
        <taxon>Agaricomycetes</taxon>
        <taxon>Agaricomycetidae</taxon>
        <taxon>Agaricales</taxon>
        <taxon>Agaricineae</taxon>
        <taxon>Hydnangiaceae</taxon>
        <taxon>Laccaria</taxon>
    </lineage>
</organism>